<evidence type="ECO:0000259" key="3">
    <source>
        <dbReference type="PROSITE" id="PS01124"/>
    </source>
</evidence>
<dbReference type="Pfam" id="PF12833">
    <property type="entry name" value="HTH_18"/>
    <property type="match status" value="1"/>
</dbReference>
<dbReference type="InterPro" id="IPR009594">
    <property type="entry name" value="Tscrpt_reg_HTH_AraC_N"/>
</dbReference>
<dbReference type="Pfam" id="PF06719">
    <property type="entry name" value="AraC_N"/>
    <property type="match status" value="1"/>
</dbReference>
<dbReference type="GO" id="GO:0043565">
    <property type="term" value="F:sequence-specific DNA binding"/>
    <property type="evidence" value="ECO:0007669"/>
    <property type="project" value="InterPro"/>
</dbReference>
<protein>
    <submittedName>
        <fullName evidence="4">AraC family transcriptional regulator</fullName>
    </submittedName>
</protein>
<comment type="caution">
    <text evidence="4">The sequence shown here is derived from an EMBL/GenBank/DDBJ whole genome shotgun (WGS) entry which is preliminary data.</text>
</comment>
<gene>
    <name evidence="4" type="ORF">EK403_05815</name>
</gene>
<dbReference type="AlphaFoldDB" id="A0A4Q0MMN7"/>
<dbReference type="Proteomes" id="UP000289708">
    <property type="component" value="Unassembled WGS sequence"/>
</dbReference>
<dbReference type="InterPro" id="IPR018060">
    <property type="entry name" value="HTH_AraC"/>
</dbReference>
<keyword evidence="5" id="KW-1185">Reference proteome</keyword>
<keyword evidence="2" id="KW-0804">Transcription</keyword>
<sequence>MPEFDALAAVIARYAPTDGSHETPIPNLFVYRASHPTEPAHVLHEPAFCIVAQGRKEVELNGVTYPYDSSTALVLSVDLPIVGRVIEATPEKPYLGAKLSLCPRALNAMLIEHRLDQREGPSDVALSVAPTPAEVSDAFARLVGLLDAPNDIAALAPLAEREILYRLLTGAFAARIRQIALADGRINQVSRAIDWIKRNFNQPFRIDAVCSAANMSPSSLHAHFKSVTSMSPLQYQKQLRLQEARRLIVSNARDAATAGHDVGYDSPSQFSREYRRLFGAPPIRDAARLREGPAELSIG</sequence>
<dbReference type="SUPFAM" id="SSF46689">
    <property type="entry name" value="Homeodomain-like"/>
    <property type="match status" value="2"/>
</dbReference>
<dbReference type="PANTHER" id="PTHR43436">
    <property type="entry name" value="ARAC-FAMILY TRANSCRIPTIONAL REGULATOR"/>
    <property type="match status" value="1"/>
</dbReference>
<dbReference type="OrthoDB" id="9802263at2"/>
<feature type="domain" description="HTH araC/xylS-type" evidence="3">
    <location>
        <begin position="190"/>
        <end position="288"/>
    </location>
</feature>
<evidence type="ECO:0000313" key="5">
    <source>
        <dbReference type="Proteomes" id="UP000289708"/>
    </source>
</evidence>
<reference evidence="4 5" key="1">
    <citation type="submission" date="2018-12" db="EMBL/GenBank/DDBJ databases">
        <title>bacterium Hansschlegelia zhihuaiae S113.</title>
        <authorList>
            <person name="He J."/>
        </authorList>
    </citation>
    <scope>NUCLEOTIDE SEQUENCE [LARGE SCALE GENOMIC DNA]</scope>
    <source>
        <strain evidence="4 5">S 113</strain>
    </source>
</reference>
<dbReference type="RefSeq" id="WP_128776564.1">
    <property type="nucleotide sequence ID" value="NZ_RYFI01000004.1"/>
</dbReference>
<evidence type="ECO:0000313" key="4">
    <source>
        <dbReference type="EMBL" id="RXF74339.1"/>
    </source>
</evidence>
<keyword evidence="1" id="KW-0805">Transcription regulation</keyword>
<evidence type="ECO:0000256" key="1">
    <source>
        <dbReference type="ARBA" id="ARBA00023015"/>
    </source>
</evidence>
<accession>A0A4Q0MMN7</accession>
<organism evidence="4 5">
    <name type="scientific">Hansschlegelia zhihuaiae</name>
    <dbReference type="NCBI Taxonomy" id="405005"/>
    <lineage>
        <taxon>Bacteria</taxon>
        <taxon>Pseudomonadati</taxon>
        <taxon>Pseudomonadota</taxon>
        <taxon>Alphaproteobacteria</taxon>
        <taxon>Hyphomicrobiales</taxon>
        <taxon>Methylopilaceae</taxon>
        <taxon>Hansschlegelia</taxon>
    </lineage>
</organism>
<dbReference type="PANTHER" id="PTHR43436:SF1">
    <property type="entry name" value="TRANSCRIPTIONAL REGULATORY PROTEIN"/>
    <property type="match status" value="1"/>
</dbReference>
<dbReference type="InterPro" id="IPR009057">
    <property type="entry name" value="Homeodomain-like_sf"/>
</dbReference>
<evidence type="ECO:0000256" key="2">
    <source>
        <dbReference type="ARBA" id="ARBA00023163"/>
    </source>
</evidence>
<dbReference type="PROSITE" id="PS01124">
    <property type="entry name" value="HTH_ARAC_FAMILY_2"/>
    <property type="match status" value="1"/>
</dbReference>
<proteinExistence type="predicted"/>
<dbReference type="GO" id="GO:0003700">
    <property type="term" value="F:DNA-binding transcription factor activity"/>
    <property type="evidence" value="ECO:0007669"/>
    <property type="project" value="InterPro"/>
</dbReference>
<dbReference type="Gene3D" id="1.10.10.60">
    <property type="entry name" value="Homeodomain-like"/>
    <property type="match status" value="2"/>
</dbReference>
<name>A0A4Q0MMN7_9HYPH</name>
<dbReference type="SMART" id="SM00342">
    <property type="entry name" value="HTH_ARAC"/>
    <property type="match status" value="1"/>
</dbReference>
<dbReference type="EMBL" id="RYFI01000004">
    <property type="protein sequence ID" value="RXF74339.1"/>
    <property type="molecule type" value="Genomic_DNA"/>
</dbReference>